<proteinExistence type="predicted"/>
<evidence type="ECO:0000259" key="9">
    <source>
        <dbReference type="Pfam" id="PF16124"/>
    </source>
</evidence>
<evidence type="ECO:0000256" key="8">
    <source>
        <dbReference type="ARBA" id="ARBA00022918"/>
    </source>
</evidence>
<dbReference type="PANTHER" id="PTHR33064">
    <property type="entry name" value="POL PROTEIN"/>
    <property type="match status" value="1"/>
</dbReference>
<dbReference type="InterPro" id="IPR027417">
    <property type="entry name" value="P-loop_NTPase"/>
</dbReference>
<dbReference type="EMBL" id="LRGB01002890">
    <property type="protein sequence ID" value="KZS05617.1"/>
    <property type="molecule type" value="Genomic_DNA"/>
</dbReference>
<dbReference type="GO" id="GO:0003964">
    <property type="term" value="F:RNA-directed DNA polymerase activity"/>
    <property type="evidence" value="ECO:0007669"/>
    <property type="project" value="UniProtKB-KW"/>
</dbReference>
<evidence type="ECO:0000256" key="4">
    <source>
        <dbReference type="ARBA" id="ARBA00022722"/>
    </source>
</evidence>
<evidence type="ECO:0000256" key="3">
    <source>
        <dbReference type="ARBA" id="ARBA00022695"/>
    </source>
</evidence>
<dbReference type="SUPFAM" id="SSF52540">
    <property type="entry name" value="P-loop containing nucleoside triphosphate hydrolases"/>
    <property type="match status" value="1"/>
</dbReference>
<dbReference type="InterPro" id="IPR043502">
    <property type="entry name" value="DNA/RNA_pol_sf"/>
</dbReference>
<evidence type="ECO:0000256" key="7">
    <source>
        <dbReference type="ARBA" id="ARBA00022801"/>
    </source>
</evidence>
<reference evidence="11 12" key="1">
    <citation type="submission" date="2016-03" db="EMBL/GenBank/DDBJ databases">
        <title>EvidentialGene: Evidence-directed Construction of Genes on Genomes.</title>
        <authorList>
            <person name="Gilbert D.G."/>
            <person name="Choi J.-H."/>
            <person name="Mockaitis K."/>
            <person name="Colbourne J."/>
            <person name="Pfrender M."/>
        </authorList>
    </citation>
    <scope>NUCLEOTIDE SEQUENCE [LARGE SCALE GENOMIC DNA]</scope>
    <source>
        <strain evidence="11 12">Xinb3</strain>
        <tissue evidence="11">Complete organism</tissue>
    </source>
</reference>
<dbReference type="InterPro" id="IPR032284">
    <property type="entry name" value="RecQ_Zn-bd"/>
</dbReference>
<keyword evidence="7" id="KW-0378">Hydrolase</keyword>
<keyword evidence="8" id="KW-0695">RNA-directed DNA polymerase</keyword>
<dbReference type="GO" id="GO:0004190">
    <property type="term" value="F:aspartic-type endopeptidase activity"/>
    <property type="evidence" value="ECO:0007669"/>
    <property type="project" value="UniProtKB-KW"/>
</dbReference>
<evidence type="ECO:0000256" key="2">
    <source>
        <dbReference type="ARBA" id="ARBA00022679"/>
    </source>
</evidence>
<evidence type="ECO:0000256" key="6">
    <source>
        <dbReference type="ARBA" id="ARBA00022759"/>
    </source>
</evidence>
<evidence type="ECO:0000313" key="12">
    <source>
        <dbReference type="Proteomes" id="UP000076858"/>
    </source>
</evidence>
<keyword evidence="5" id="KW-0064">Aspartyl protease</keyword>
<evidence type="ECO:0000256" key="1">
    <source>
        <dbReference type="ARBA" id="ARBA00022670"/>
    </source>
</evidence>
<evidence type="ECO:0000256" key="5">
    <source>
        <dbReference type="ARBA" id="ARBA00022750"/>
    </source>
</evidence>
<dbReference type="InterPro" id="IPR043128">
    <property type="entry name" value="Rev_trsase/Diguanyl_cyclase"/>
</dbReference>
<dbReference type="SUPFAM" id="SSF56672">
    <property type="entry name" value="DNA/RNA polymerases"/>
    <property type="match status" value="1"/>
</dbReference>
<dbReference type="PANTHER" id="PTHR33064:SF37">
    <property type="entry name" value="RIBONUCLEASE H"/>
    <property type="match status" value="1"/>
</dbReference>
<comment type="caution">
    <text evidence="11">The sequence shown here is derived from an EMBL/GenBank/DDBJ whole genome shotgun (WGS) entry which is preliminary data.</text>
</comment>
<dbReference type="InterPro" id="IPR041373">
    <property type="entry name" value="RT_RNaseH"/>
</dbReference>
<feature type="domain" description="Reverse transcriptase RNase H-like" evidence="10">
    <location>
        <begin position="261"/>
        <end position="319"/>
    </location>
</feature>
<dbReference type="OrthoDB" id="10261556at2759"/>
<dbReference type="GO" id="GO:0004519">
    <property type="term" value="F:endonuclease activity"/>
    <property type="evidence" value="ECO:0007669"/>
    <property type="project" value="UniProtKB-KW"/>
</dbReference>
<protein>
    <submittedName>
        <fullName evidence="11">Bloom Syndrome-like protein</fullName>
    </submittedName>
</protein>
<keyword evidence="1" id="KW-0645">Protease</keyword>
<keyword evidence="12" id="KW-1185">Reference proteome</keyword>
<dbReference type="Proteomes" id="UP000076858">
    <property type="component" value="Unassembled WGS sequence"/>
</dbReference>
<dbReference type="STRING" id="35525.A0A164N3M1"/>
<accession>A0A164N3M1</accession>
<name>A0A164N3M1_9CRUS</name>
<organism evidence="11 12">
    <name type="scientific">Daphnia magna</name>
    <dbReference type="NCBI Taxonomy" id="35525"/>
    <lineage>
        <taxon>Eukaryota</taxon>
        <taxon>Metazoa</taxon>
        <taxon>Ecdysozoa</taxon>
        <taxon>Arthropoda</taxon>
        <taxon>Crustacea</taxon>
        <taxon>Branchiopoda</taxon>
        <taxon>Diplostraca</taxon>
        <taxon>Cladocera</taxon>
        <taxon>Anomopoda</taxon>
        <taxon>Daphniidae</taxon>
        <taxon>Daphnia</taxon>
    </lineage>
</organism>
<dbReference type="InterPro" id="IPR051320">
    <property type="entry name" value="Viral_Replic_Matur_Polypro"/>
</dbReference>
<dbReference type="Gene3D" id="3.40.50.300">
    <property type="entry name" value="P-loop containing nucleotide triphosphate hydrolases"/>
    <property type="match status" value="1"/>
</dbReference>
<dbReference type="GO" id="GO:0006508">
    <property type="term" value="P:proteolysis"/>
    <property type="evidence" value="ECO:0007669"/>
    <property type="project" value="UniProtKB-KW"/>
</dbReference>
<dbReference type="AlphaFoldDB" id="A0A164N3M1"/>
<keyword evidence="2" id="KW-0808">Transferase</keyword>
<evidence type="ECO:0000259" key="10">
    <source>
        <dbReference type="Pfam" id="PF17917"/>
    </source>
</evidence>
<feature type="domain" description="ATP-dependent DNA helicase RecQ zinc-binding" evidence="9">
    <location>
        <begin position="30"/>
        <end position="100"/>
    </location>
</feature>
<gene>
    <name evidence="11" type="ORF">APZ42_031140</name>
</gene>
<dbReference type="Pfam" id="PF17917">
    <property type="entry name" value="RT_RNaseH"/>
    <property type="match status" value="1"/>
</dbReference>
<evidence type="ECO:0000313" key="11">
    <source>
        <dbReference type="EMBL" id="KZS05617.1"/>
    </source>
</evidence>
<dbReference type="Pfam" id="PF16124">
    <property type="entry name" value="RecQ_Zn_bind"/>
    <property type="match status" value="1"/>
</dbReference>
<keyword evidence="3" id="KW-0548">Nucleotidyltransferase</keyword>
<keyword evidence="4" id="KW-0540">Nuclease</keyword>
<dbReference type="Gene3D" id="3.30.70.270">
    <property type="match status" value="1"/>
</dbReference>
<sequence length="415" mass="46059">MPKSLEMFHQESGRAGRDGQIAYSLLYYTYSDSRHQKWLLNKNQSIGNTALRRNHDNLMSMLSYCENIVDCRRVLLLKHFGEQYNREKCLENEGTTCDNCACKSEVREVDVTLIGKAVVALVSLFDQFKEIGIPPSDINVVTYGSVPIGAHVQFNPVCRTGSAILEDIENRNIEELWLKALALECYARVISTDRIDPDSATVDTIANYKVPTSVEEVRSFLNLPGYYRLFIENFGSITQPLTAKTHKNTLKNPSPGPITTKLLSKNSQKYATIGKEALAFVFSIKHFRQYLLDKPFTVISDHRPFQWLDEQKDNNGRFSGVSVKIVVLPDLLFFLGRGAIGVFWHTCVSGVIFSRLICDLSAVDDADSSAVVGVTVGNEDGSSVVSASVDDDVLCSSNGSIASSGTILNRCCNIK</sequence>
<keyword evidence="6" id="KW-0255">Endonuclease</keyword>